<keyword evidence="3" id="KW-0677">Repeat</keyword>
<evidence type="ECO:0000256" key="7">
    <source>
        <dbReference type="ARBA" id="ARBA00023163"/>
    </source>
</evidence>
<reference evidence="10" key="1">
    <citation type="journal article" date="2016" name="Sci. Rep.">
        <title>Molecular characterization of firefly nuptial gifts: a multi-omics approach sheds light on postcopulatory sexual selection.</title>
        <authorList>
            <person name="Al-Wathiqui N."/>
            <person name="Fallon T.R."/>
            <person name="South A."/>
            <person name="Weng J.K."/>
            <person name="Lewis S.M."/>
        </authorList>
    </citation>
    <scope>NUCLEOTIDE SEQUENCE</scope>
</reference>
<evidence type="ECO:0000256" key="8">
    <source>
        <dbReference type="ARBA" id="ARBA00023242"/>
    </source>
</evidence>
<keyword evidence="2" id="KW-0479">Metal-binding</keyword>
<dbReference type="AlphaFoldDB" id="A0A1Y1LNJ9"/>
<feature type="region of interest" description="Disordered" evidence="9">
    <location>
        <begin position="83"/>
        <end position="139"/>
    </location>
</feature>
<keyword evidence="4" id="KW-0863">Zinc-finger</keyword>
<dbReference type="EMBL" id="GEZM01051087">
    <property type="protein sequence ID" value="JAV75193.1"/>
    <property type="molecule type" value="Transcribed_RNA"/>
</dbReference>
<accession>A0A1Y1LNJ9</accession>
<dbReference type="GO" id="GO:0000978">
    <property type="term" value="F:RNA polymerase II cis-regulatory region sequence-specific DNA binding"/>
    <property type="evidence" value="ECO:0007669"/>
    <property type="project" value="TreeGrafter"/>
</dbReference>
<evidence type="ECO:0000256" key="5">
    <source>
        <dbReference type="ARBA" id="ARBA00022833"/>
    </source>
</evidence>
<evidence type="ECO:0000313" key="10">
    <source>
        <dbReference type="EMBL" id="JAV75193.1"/>
    </source>
</evidence>
<dbReference type="GO" id="GO:0005634">
    <property type="term" value="C:nucleus"/>
    <property type="evidence" value="ECO:0007669"/>
    <property type="project" value="UniProtKB-SubCell"/>
</dbReference>
<evidence type="ECO:0000256" key="1">
    <source>
        <dbReference type="ARBA" id="ARBA00004123"/>
    </source>
</evidence>
<organism evidence="10">
    <name type="scientific">Photinus pyralis</name>
    <name type="common">Common eastern firefly</name>
    <name type="synonym">Lampyris pyralis</name>
    <dbReference type="NCBI Taxonomy" id="7054"/>
    <lineage>
        <taxon>Eukaryota</taxon>
        <taxon>Metazoa</taxon>
        <taxon>Ecdysozoa</taxon>
        <taxon>Arthropoda</taxon>
        <taxon>Hexapoda</taxon>
        <taxon>Insecta</taxon>
        <taxon>Pterygota</taxon>
        <taxon>Neoptera</taxon>
        <taxon>Endopterygota</taxon>
        <taxon>Coleoptera</taxon>
        <taxon>Polyphaga</taxon>
        <taxon>Elateriformia</taxon>
        <taxon>Elateroidea</taxon>
        <taxon>Lampyridae</taxon>
        <taxon>Lampyrinae</taxon>
        <taxon>Photinus</taxon>
    </lineage>
</organism>
<keyword evidence="6" id="KW-0805">Transcription regulation</keyword>
<dbReference type="PANTHER" id="PTHR23233:SF84">
    <property type="entry name" value="FI23031P1"/>
    <property type="match status" value="1"/>
</dbReference>
<feature type="region of interest" description="Disordered" evidence="9">
    <location>
        <begin position="1"/>
        <end position="23"/>
    </location>
</feature>
<protein>
    <submittedName>
        <fullName evidence="10">Uncharacterized protein</fullName>
    </submittedName>
</protein>
<evidence type="ECO:0000256" key="2">
    <source>
        <dbReference type="ARBA" id="ARBA00022723"/>
    </source>
</evidence>
<keyword evidence="8" id="KW-0539">Nucleus</keyword>
<sequence length="139" mass="15586">MGTHMWSNGASRRGRRMSLDLPPIPMTPKDSEFLQRRPDLFYPYLPAPFLNGMQQKMNEISVIQNSHNGLVGPGKYGGLLGFGFPPSEPLRSNANSPERASPANREPTERLWDLHFDRKSSNDNAREELLPPSREGLAA</sequence>
<evidence type="ECO:0000256" key="4">
    <source>
        <dbReference type="ARBA" id="ARBA00022771"/>
    </source>
</evidence>
<evidence type="ECO:0000256" key="3">
    <source>
        <dbReference type="ARBA" id="ARBA00022737"/>
    </source>
</evidence>
<evidence type="ECO:0000256" key="9">
    <source>
        <dbReference type="SAM" id="MobiDB-lite"/>
    </source>
</evidence>
<dbReference type="GO" id="GO:0000981">
    <property type="term" value="F:DNA-binding transcription factor activity, RNA polymerase II-specific"/>
    <property type="evidence" value="ECO:0007669"/>
    <property type="project" value="TreeGrafter"/>
</dbReference>
<evidence type="ECO:0000256" key="6">
    <source>
        <dbReference type="ARBA" id="ARBA00023015"/>
    </source>
</evidence>
<keyword evidence="7" id="KW-0804">Transcription</keyword>
<dbReference type="InterPro" id="IPR051565">
    <property type="entry name" value="Sal_C2H2-zinc-finger"/>
</dbReference>
<dbReference type="GO" id="GO:0008270">
    <property type="term" value="F:zinc ion binding"/>
    <property type="evidence" value="ECO:0007669"/>
    <property type="project" value="UniProtKB-KW"/>
</dbReference>
<keyword evidence="5" id="KW-0862">Zinc</keyword>
<dbReference type="PANTHER" id="PTHR23233">
    <property type="entry name" value="SAL-LIKE PROTEIN"/>
    <property type="match status" value="1"/>
</dbReference>
<comment type="subcellular location">
    <subcellularLocation>
        <location evidence="1">Nucleus</location>
    </subcellularLocation>
</comment>
<feature type="compositionally biased region" description="Polar residues" evidence="9">
    <location>
        <begin position="1"/>
        <end position="10"/>
    </location>
</feature>
<feature type="compositionally biased region" description="Basic and acidic residues" evidence="9">
    <location>
        <begin position="106"/>
        <end position="129"/>
    </location>
</feature>
<proteinExistence type="predicted"/>
<name>A0A1Y1LNJ9_PHOPY</name>